<dbReference type="AlphaFoldDB" id="A0A1J5SFA8"/>
<dbReference type="InterPro" id="IPR003423">
    <property type="entry name" value="OMP_efflux"/>
</dbReference>
<dbReference type="GO" id="GO:0015562">
    <property type="term" value="F:efflux transmembrane transporter activity"/>
    <property type="evidence" value="ECO:0007669"/>
    <property type="project" value="InterPro"/>
</dbReference>
<dbReference type="GO" id="GO:0015288">
    <property type="term" value="F:porin activity"/>
    <property type="evidence" value="ECO:0007669"/>
    <property type="project" value="TreeGrafter"/>
</dbReference>
<evidence type="ECO:0000256" key="3">
    <source>
        <dbReference type="ARBA" id="ARBA00022452"/>
    </source>
</evidence>
<keyword evidence="5 7" id="KW-0472">Membrane</keyword>
<organism evidence="8">
    <name type="scientific">mine drainage metagenome</name>
    <dbReference type="NCBI Taxonomy" id="410659"/>
    <lineage>
        <taxon>unclassified sequences</taxon>
        <taxon>metagenomes</taxon>
        <taxon>ecological metagenomes</taxon>
    </lineage>
</organism>
<gene>
    <name evidence="8" type="primary">czcC_8</name>
    <name evidence="8" type="ORF">GALL_150770</name>
</gene>
<dbReference type="Pfam" id="PF02321">
    <property type="entry name" value="OEP"/>
    <property type="match status" value="2"/>
</dbReference>
<dbReference type="PANTHER" id="PTHR30026">
    <property type="entry name" value="OUTER MEMBRANE PROTEIN TOLC"/>
    <property type="match status" value="1"/>
</dbReference>
<keyword evidence="4 7" id="KW-0812">Transmembrane</keyword>
<dbReference type="GO" id="GO:1990281">
    <property type="term" value="C:efflux pump complex"/>
    <property type="evidence" value="ECO:0007669"/>
    <property type="project" value="TreeGrafter"/>
</dbReference>
<keyword evidence="2" id="KW-0813">Transport</keyword>
<keyword evidence="7" id="KW-1133">Transmembrane helix</keyword>
<dbReference type="EMBL" id="MLJW01000071">
    <property type="protein sequence ID" value="OIR02869.1"/>
    <property type="molecule type" value="Genomic_DNA"/>
</dbReference>
<keyword evidence="3" id="KW-1134">Transmembrane beta strand</keyword>
<proteinExistence type="predicted"/>
<dbReference type="GO" id="GO:0009279">
    <property type="term" value="C:cell outer membrane"/>
    <property type="evidence" value="ECO:0007669"/>
    <property type="project" value="UniProtKB-SubCell"/>
</dbReference>
<reference evidence="8" key="1">
    <citation type="submission" date="2016-10" db="EMBL/GenBank/DDBJ databases">
        <title>Sequence of Gallionella enrichment culture.</title>
        <authorList>
            <person name="Poehlein A."/>
            <person name="Muehling M."/>
            <person name="Daniel R."/>
        </authorList>
    </citation>
    <scope>NUCLEOTIDE SEQUENCE</scope>
</reference>
<evidence type="ECO:0000256" key="1">
    <source>
        <dbReference type="ARBA" id="ARBA00004442"/>
    </source>
</evidence>
<keyword evidence="6" id="KW-0998">Cell outer membrane</keyword>
<accession>A0A1J5SFA8</accession>
<dbReference type="PANTHER" id="PTHR30026:SF20">
    <property type="entry name" value="OUTER MEMBRANE PROTEIN TOLC"/>
    <property type="match status" value="1"/>
</dbReference>
<evidence type="ECO:0000313" key="8">
    <source>
        <dbReference type="EMBL" id="OIR02869.1"/>
    </source>
</evidence>
<dbReference type="SUPFAM" id="SSF56954">
    <property type="entry name" value="Outer membrane efflux proteins (OEP)"/>
    <property type="match status" value="1"/>
</dbReference>
<evidence type="ECO:0000256" key="2">
    <source>
        <dbReference type="ARBA" id="ARBA00022448"/>
    </source>
</evidence>
<comment type="caution">
    <text evidence="8">The sequence shown here is derived from an EMBL/GenBank/DDBJ whole genome shotgun (WGS) entry which is preliminary data.</text>
</comment>
<dbReference type="Gene3D" id="1.20.1600.10">
    <property type="entry name" value="Outer membrane efflux proteins (OEP)"/>
    <property type="match status" value="1"/>
</dbReference>
<sequence>MNIESHCSSAKNDAHRPVLMNVFSFSAFHHLVLISVLVTLIVSSRSLQAAPAFTLQQVIDSALQHNPSVNIARAQEDAALAAVTTSKAYMNPEVEFGIGPSRYRSGNNEVKSNWGVGLSQTLEYSDVRNARQSIAESNVKVAGVGREITRVELRSRVKDAFYNVLQRQSVLKLVDEDRHLLQQIRERVKLRADVGEAPRYELIKAETESLAAERDYQAALARVLEAKAYLHGLIGSEMPSDYELTGELPLGDSLPSLVSLREKIEQSPQLQQIRAASEAADAKLQLEERLRNPGLTLKAGMDQDPDMTNMRFGIAIPLPLWSQRQGQIAEAAAGVRQVQAILNDRTLALHRDIESAYQRYLIAQQQVAAFEHGLLSQSESVLKTAEAAYRFGERGILDYLDAQRTFRSVRKDYLTARYDYVSAMLETERLLGAEIFPTN</sequence>
<evidence type="ECO:0000256" key="7">
    <source>
        <dbReference type="SAM" id="Phobius"/>
    </source>
</evidence>
<evidence type="ECO:0000256" key="4">
    <source>
        <dbReference type="ARBA" id="ARBA00022692"/>
    </source>
</evidence>
<protein>
    <submittedName>
        <fullName evidence="8">Cobalt-zinc-cadmium resistance protein CzcC</fullName>
    </submittedName>
</protein>
<comment type="subcellular location">
    <subcellularLocation>
        <location evidence="1">Cell outer membrane</location>
    </subcellularLocation>
</comment>
<feature type="transmembrane region" description="Helical" evidence="7">
    <location>
        <begin position="18"/>
        <end position="42"/>
    </location>
</feature>
<evidence type="ECO:0000256" key="5">
    <source>
        <dbReference type="ARBA" id="ARBA00023136"/>
    </source>
</evidence>
<evidence type="ECO:0000256" key="6">
    <source>
        <dbReference type="ARBA" id="ARBA00023237"/>
    </source>
</evidence>
<name>A0A1J5SFA8_9ZZZZ</name>
<dbReference type="InterPro" id="IPR051906">
    <property type="entry name" value="TolC-like"/>
</dbReference>